<evidence type="ECO:0000256" key="1">
    <source>
        <dbReference type="ARBA" id="ARBA00004123"/>
    </source>
</evidence>
<accession>A0A0B6ZTP8</accession>
<evidence type="ECO:0000256" key="9">
    <source>
        <dbReference type="ARBA" id="ARBA00024190"/>
    </source>
</evidence>
<keyword evidence="3" id="KW-0963">Cytoplasm</keyword>
<keyword evidence="4" id="KW-0677">Repeat</keyword>
<dbReference type="InterPro" id="IPR052004">
    <property type="entry name" value="Dynein_assembly_factor_4"/>
</dbReference>
<dbReference type="SUPFAM" id="SSF49764">
    <property type="entry name" value="HSP20-like chaperones"/>
    <property type="match status" value="1"/>
</dbReference>
<feature type="domain" description="CS" evidence="12">
    <location>
        <begin position="17"/>
        <end position="101"/>
    </location>
</feature>
<evidence type="ECO:0000256" key="6">
    <source>
        <dbReference type="ARBA" id="ARBA00022902"/>
    </source>
</evidence>
<dbReference type="GO" id="GO:0003341">
    <property type="term" value="P:cilium movement"/>
    <property type="evidence" value="ECO:0007669"/>
    <property type="project" value="InterPro"/>
</dbReference>
<dbReference type="Pfam" id="PF13414">
    <property type="entry name" value="TPR_11"/>
    <property type="match status" value="1"/>
</dbReference>
<dbReference type="GO" id="GO:0005634">
    <property type="term" value="C:nucleus"/>
    <property type="evidence" value="ECO:0007669"/>
    <property type="project" value="UniProtKB-SubCell"/>
</dbReference>
<dbReference type="Gene3D" id="1.25.40.10">
    <property type="entry name" value="Tetratricopeptide repeat domain"/>
    <property type="match status" value="1"/>
</dbReference>
<feature type="repeat" description="TPR" evidence="11">
    <location>
        <begin position="290"/>
        <end position="323"/>
    </location>
</feature>
<evidence type="ECO:0000256" key="11">
    <source>
        <dbReference type="PROSITE-ProRule" id="PRU00339"/>
    </source>
</evidence>
<evidence type="ECO:0000256" key="10">
    <source>
        <dbReference type="ARBA" id="ARBA00024430"/>
    </source>
</evidence>
<evidence type="ECO:0000256" key="7">
    <source>
        <dbReference type="ARBA" id="ARBA00023242"/>
    </source>
</evidence>
<gene>
    <name evidence="13" type="primary">ORF77434</name>
</gene>
<dbReference type="PROSITE" id="PS50005">
    <property type="entry name" value="TPR"/>
    <property type="match status" value="2"/>
</dbReference>
<name>A0A0B6ZTP8_9EUPU</name>
<evidence type="ECO:0000259" key="12">
    <source>
        <dbReference type="PROSITE" id="PS51203"/>
    </source>
</evidence>
<dbReference type="PROSITE" id="PS51203">
    <property type="entry name" value="CS"/>
    <property type="match status" value="1"/>
</dbReference>
<evidence type="ECO:0000256" key="8">
    <source>
        <dbReference type="ARBA" id="ARBA00023273"/>
    </source>
</evidence>
<dbReference type="GO" id="GO:0036158">
    <property type="term" value="P:outer dynein arm assembly"/>
    <property type="evidence" value="ECO:0007669"/>
    <property type="project" value="TreeGrafter"/>
</dbReference>
<dbReference type="GO" id="GO:0043005">
    <property type="term" value="C:neuron projection"/>
    <property type="evidence" value="ECO:0007669"/>
    <property type="project" value="UniProtKB-SubCell"/>
</dbReference>
<dbReference type="InterPro" id="IPR008978">
    <property type="entry name" value="HSP20-like_chaperone"/>
</dbReference>
<feature type="non-terminal residue" evidence="13">
    <location>
        <position position="1"/>
    </location>
</feature>
<comment type="subcellular location">
    <subcellularLocation>
        <location evidence="2">Cell projection</location>
        <location evidence="2">Neuron projection</location>
    </subcellularLocation>
    <subcellularLocation>
        <location evidence="9">Dynein axonemal particle</location>
    </subcellularLocation>
    <subcellularLocation>
        <location evidence="1">Nucleus</location>
    </subcellularLocation>
</comment>
<keyword evidence="7" id="KW-0539">Nucleus</keyword>
<organism evidence="13">
    <name type="scientific">Arion vulgaris</name>
    <dbReference type="NCBI Taxonomy" id="1028688"/>
    <lineage>
        <taxon>Eukaryota</taxon>
        <taxon>Metazoa</taxon>
        <taxon>Spiralia</taxon>
        <taxon>Lophotrochozoa</taxon>
        <taxon>Mollusca</taxon>
        <taxon>Gastropoda</taxon>
        <taxon>Heterobranchia</taxon>
        <taxon>Euthyneura</taxon>
        <taxon>Panpulmonata</taxon>
        <taxon>Eupulmonata</taxon>
        <taxon>Stylommatophora</taxon>
        <taxon>Helicina</taxon>
        <taxon>Arionoidea</taxon>
        <taxon>Arionidae</taxon>
        <taxon>Arion</taxon>
    </lineage>
</organism>
<dbReference type="PANTHER" id="PTHR46492:SF1">
    <property type="entry name" value="DYNEIN AXONEMAL ASSEMBLY FACTOR 4"/>
    <property type="match status" value="1"/>
</dbReference>
<dbReference type="SUPFAM" id="SSF48452">
    <property type="entry name" value="TPR-like"/>
    <property type="match status" value="1"/>
</dbReference>
<dbReference type="GO" id="GO:0120293">
    <property type="term" value="C:dynein axonemal particle"/>
    <property type="evidence" value="ECO:0007669"/>
    <property type="project" value="UniProtKB-SubCell"/>
</dbReference>
<dbReference type="EMBL" id="HACG01024361">
    <property type="protein sequence ID" value="CEK71226.1"/>
    <property type="molecule type" value="Transcribed_RNA"/>
</dbReference>
<dbReference type="FunFam" id="1.25.40.10:FF:000176">
    <property type="entry name" value="dynein assembly factor 4, axonemal isoform X1"/>
    <property type="match status" value="1"/>
</dbReference>
<dbReference type="GO" id="GO:0007399">
    <property type="term" value="P:nervous system development"/>
    <property type="evidence" value="ECO:0007669"/>
    <property type="project" value="UniProtKB-KW"/>
</dbReference>
<dbReference type="InterPro" id="IPR037894">
    <property type="entry name" value="CS_DYX1C1"/>
</dbReference>
<dbReference type="GO" id="GO:0036159">
    <property type="term" value="P:inner dynein arm assembly"/>
    <property type="evidence" value="ECO:0007669"/>
    <property type="project" value="TreeGrafter"/>
</dbReference>
<dbReference type="InterPro" id="IPR019734">
    <property type="entry name" value="TPR_rpt"/>
</dbReference>
<dbReference type="CDD" id="cd06469">
    <property type="entry name" value="p23_DYX1C1_like"/>
    <property type="match status" value="1"/>
</dbReference>
<keyword evidence="8" id="KW-0966">Cell projection</keyword>
<evidence type="ECO:0000256" key="3">
    <source>
        <dbReference type="ARBA" id="ARBA00022490"/>
    </source>
</evidence>
<dbReference type="SMART" id="SM00028">
    <property type="entry name" value="TPR"/>
    <property type="match status" value="3"/>
</dbReference>
<dbReference type="Pfam" id="PF04969">
    <property type="entry name" value="CS"/>
    <property type="match status" value="1"/>
</dbReference>
<keyword evidence="6" id="KW-0524">Neurogenesis</keyword>
<reference evidence="13" key="1">
    <citation type="submission" date="2014-12" db="EMBL/GenBank/DDBJ databases">
        <title>Insight into the proteome of Arion vulgaris.</title>
        <authorList>
            <person name="Aradska J."/>
            <person name="Bulat T."/>
            <person name="Smidak R."/>
            <person name="Sarate P."/>
            <person name="Gangsoo J."/>
            <person name="Sialana F."/>
            <person name="Bilban M."/>
            <person name="Lubec G."/>
        </authorList>
    </citation>
    <scope>NUCLEOTIDE SEQUENCE</scope>
    <source>
        <tissue evidence="13">Skin</tissue>
    </source>
</reference>
<evidence type="ECO:0000256" key="5">
    <source>
        <dbReference type="ARBA" id="ARBA00022803"/>
    </source>
</evidence>
<dbReference type="FunFam" id="2.60.40.790:FF:000015">
    <property type="entry name" value="dynein assembly factor 4, axonemal isoform X1"/>
    <property type="match status" value="1"/>
</dbReference>
<evidence type="ECO:0000256" key="4">
    <source>
        <dbReference type="ARBA" id="ARBA00022737"/>
    </source>
</evidence>
<dbReference type="PANTHER" id="PTHR46492">
    <property type="entry name" value="DYNEIN ASSEMBLY FACTOR 4, AXONEMAL"/>
    <property type="match status" value="1"/>
</dbReference>
<dbReference type="InterPro" id="IPR007052">
    <property type="entry name" value="CS_dom"/>
</dbReference>
<protein>
    <recommendedName>
        <fullName evidence="10">Dynein axonemal assembly factor 4</fullName>
    </recommendedName>
</protein>
<evidence type="ECO:0000256" key="2">
    <source>
        <dbReference type="ARBA" id="ARBA00004487"/>
    </source>
</evidence>
<dbReference type="AlphaFoldDB" id="A0A0B6ZTP8"/>
<keyword evidence="5 11" id="KW-0802">TPR repeat</keyword>
<dbReference type="Gene3D" id="2.60.40.790">
    <property type="match status" value="1"/>
</dbReference>
<evidence type="ECO:0000313" key="13">
    <source>
        <dbReference type="EMBL" id="CEK71226.1"/>
    </source>
</evidence>
<dbReference type="InterPro" id="IPR011990">
    <property type="entry name" value="TPR-like_helical_dom_sf"/>
</dbReference>
<feature type="repeat" description="TPR" evidence="11">
    <location>
        <begin position="366"/>
        <end position="399"/>
    </location>
</feature>
<proteinExistence type="predicted"/>
<sequence length="419" mass="48564">LLCKWIALIPTQENMPLIVKDYTWEESDKIVWITVPLKGVKANKVDILFSDEYLKVSYPPYLFECLLAESVDANKGSAQVGNGTVVFKLYKQEVGFWNNLQSVEADDKNIMKQKREEAFEKVKKRLEDESIQKAETKRLNEKLAINEMMKIEDCSRNRISNIKDSERQKATDDLEKWKEEQRRIAEKEKEHLLAVQREEILAQKEKDKEERKRQRRVRAANIFEKEVQINGPSLRETGTITVTHTNRVFPTPARESQNLQEEEWLMKQAEARRSIQLSLDKDLTEEEKNPQWLQDKGNSFFASGDFKSAINAYTHAIHLTPKLPSLYSNRAACHLKLNNFYKCIEDCSKAMDLLFPPVQQNATSRCKALVRRGTAFCQLEMYVEGLRDYEAALTIDPKNLTIANDAENIRKIIQATEDS</sequence>